<evidence type="ECO:0000256" key="1">
    <source>
        <dbReference type="SAM" id="Phobius"/>
    </source>
</evidence>
<feature type="transmembrane region" description="Helical" evidence="1">
    <location>
        <begin position="141"/>
        <end position="169"/>
    </location>
</feature>
<evidence type="ECO:0000313" key="3">
    <source>
        <dbReference type="Proteomes" id="UP000183028"/>
    </source>
</evidence>
<keyword evidence="1" id="KW-0812">Transmembrane</keyword>
<feature type="transmembrane region" description="Helical" evidence="1">
    <location>
        <begin position="47"/>
        <end position="69"/>
    </location>
</feature>
<feature type="transmembrane region" description="Helical" evidence="1">
    <location>
        <begin position="24"/>
        <end position="41"/>
    </location>
</feature>
<keyword evidence="1" id="KW-1133">Transmembrane helix</keyword>
<protein>
    <recommendedName>
        <fullName evidence="4">Membrane domain of glycerophosphoryl diester phosphodiesterase</fullName>
    </recommendedName>
</protein>
<dbReference type="EMBL" id="FNYK01000076">
    <property type="protein sequence ID" value="SEJ21699.1"/>
    <property type="molecule type" value="Genomic_DNA"/>
</dbReference>
<keyword evidence="1" id="KW-0472">Membrane</keyword>
<feature type="transmembrane region" description="Helical" evidence="1">
    <location>
        <begin position="99"/>
        <end position="121"/>
    </location>
</feature>
<feature type="transmembrane region" description="Helical" evidence="1">
    <location>
        <begin position="190"/>
        <end position="215"/>
    </location>
</feature>
<dbReference type="RefSeq" id="WP_033163642.1">
    <property type="nucleotide sequence ID" value="NZ_FNYK01000076.1"/>
</dbReference>
<dbReference type="STRING" id="322505.SAMN04487836_11562"/>
<dbReference type="OrthoDB" id="9784844at2"/>
<dbReference type="Proteomes" id="UP000183028">
    <property type="component" value="Unassembled WGS sequence"/>
</dbReference>
<accession>A0A1H6WXX7</accession>
<dbReference type="GeneID" id="54121032"/>
<gene>
    <name evidence="2" type="ORF">SAMN04487834_10768</name>
</gene>
<dbReference type="eggNOG" id="ENOG503308S">
    <property type="taxonomic scope" value="Bacteria"/>
</dbReference>
<evidence type="ECO:0008006" key="4">
    <source>
        <dbReference type="Google" id="ProtNLM"/>
    </source>
</evidence>
<reference evidence="3" key="1">
    <citation type="submission" date="2016-10" db="EMBL/GenBank/DDBJ databases">
        <authorList>
            <person name="Varghese N."/>
        </authorList>
    </citation>
    <scope>NUCLEOTIDE SEQUENCE [LARGE SCALE GENOMIC DNA]</scope>
    <source>
        <strain evidence="3">DSM 20406</strain>
    </source>
</reference>
<dbReference type="Pfam" id="PF06161">
    <property type="entry name" value="DUF975"/>
    <property type="match status" value="1"/>
</dbReference>
<name>A0A1H6WXX7_9FIRM</name>
<dbReference type="AlphaFoldDB" id="A0A1H6WXX7"/>
<evidence type="ECO:0000313" key="2">
    <source>
        <dbReference type="EMBL" id="SEJ21699.1"/>
    </source>
</evidence>
<sequence length="286" mass="31859">MLNLDYHSIKNEAHYFLDKNRKNMIYTATIIAIMTSLPALFEDTNASILDFLLRILLLTMPHGLVVASLKMVTGQENQVVVREDSMTGLRRFKELFPTYFLVGLCEFLPAVVLVVVLSLSMGFSIAAMTSVSLDTLATGTIVLYAILILAVLLYAFYITITLSFTGYVIETKGERKMAAIKDSYRMIHGHVWSLIKLFLSYLPWLILSALVDGIIGSALGFLGPISALLAVIATAFIQAYFFSAEYHIGVAIFFMRIYNHEQGLDQSSEQVVEGEAIDEERSDENA</sequence>
<organism evidence="2 3">
    <name type="scientific">Sharpea azabuensis</name>
    <dbReference type="NCBI Taxonomy" id="322505"/>
    <lineage>
        <taxon>Bacteria</taxon>
        <taxon>Bacillati</taxon>
        <taxon>Bacillota</taxon>
        <taxon>Erysipelotrichia</taxon>
        <taxon>Erysipelotrichales</taxon>
        <taxon>Coprobacillaceae</taxon>
        <taxon>Sharpea</taxon>
    </lineage>
</organism>
<feature type="transmembrane region" description="Helical" evidence="1">
    <location>
        <begin position="221"/>
        <end position="242"/>
    </location>
</feature>
<keyword evidence="3" id="KW-1185">Reference proteome</keyword>
<dbReference type="InterPro" id="IPR010380">
    <property type="entry name" value="DUF975"/>
</dbReference>
<proteinExistence type="predicted"/>